<dbReference type="SMART" id="SM00822">
    <property type="entry name" value="PKS_KR"/>
    <property type="match status" value="5"/>
</dbReference>
<dbReference type="FunFam" id="3.40.366.10:FF:000002">
    <property type="entry name" value="Probable polyketide synthase 2"/>
    <property type="match status" value="1"/>
</dbReference>
<feature type="domain" description="Carrier" evidence="7">
    <location>
        <begin position="4324"/>
        <end position="4399"/>
    </location>
</feature>
<dbReference type="Gene3D" id="3.40.50.720">
    <property type="entry name" value="NAD(P)-binding Rossmann-like Domain"/>
    <property type="match status" value="5"/>
</dbReference>
<evidence type="ECO:0000256" key="6">
    <source>
        <dbReference type="PROSITE-ProRule" id="PRU01363"/>
    </source>
</evidence>
<dbReference type="SUPFAM" id="SSF52151">
    <property type="entry name" value="FabD/lysophospholipase-like"/>
    <property type="match status" value="5"/>
</dbReference>
<keyword evidence="2" id="KW-0597">Phosphoprotein</keyword>
<dbReference type="PANTHER" id="PTHR43775:SF51">
    <property type="entry name" value="INACTIVE PHENOLPHTHIOCEROL SYNTHESIS POLYKETIDE SYNTHASE TYPE I PKS1-RELATED"/>
    <property type="match status" value="1"/>
</dbReference>
<dbReference type="Pfam" id="PF13602">
    <property type="entry name" value="ADH_zinc_N_2"/>
    <property type="match status" value="1"/>
</dbReference>
<dbReference type="InterPro" id="IPR020806">
    <property type="entry name" value="PKS_PP-bd"/>
</dbReference>
<dbReference type="Pfam" id="PF16197">
    <property type="entry name" value="KAsynt_C_assoc"/>
    <property type="match status" value="5"/>
</dbReference>
<dbReference type="PROSITE" id="PS52004">
    <property type="entry name" value="KS3_2"/>
    <property type="match status" value="5"/>
</dbReference>
<dbReference type="SUPFAM" id="SSF47336">
    <property type="entry name" value="ACP-like"/>
    <property type="match status" value="5"/>
</dbReference>
<feature type="active site" description="Proton acceptor; for dehydratase activity" evidence="6">
    <location>
        <position position="3350"/>
    </location>
</feature>
<dbReference type="InterPro" id="IPR014043">
    <property type="entry name" value="Acyl_transferase_dom"/>
</dbReference>
<dbReference type="InterPro" id="IPR020843">
    <property type="entry name" value="ER"/>
</dbReference>
<evidence type="ECO:0000313" key="10">
    <source>
        <dbReference type="EMBL" id="TDO33203.1"/>
    </source>
</evidence>
<dbReference type="InterPro" id="IPR011032">
    <property type="entry name" value="GroES-like_sf"/>
</dbReference>
<dbReference type="InterPro" id="IPR042104">
    <property type="entry name" value="PKS_dehydratase_sf"/>
</dbReference>
<dbReference type="InterPro" id="IPR016039">
    <property type="entry name" value="Thiolase-like"/>
</dbReference>
<dbReference type="InterPro" id="IPR049551">
    <property type="entry name" value="PKS_DH_C"/>
</dbReference>
<accession>A0A4R6JBQ8</accession>
<dbReference type="Pfam" id="PF14765">
    <property type="entry name" value="PS-DH"/>
    <property type="match status" value="1"/>
</dbReference>
<dbReference type="SUPFAM" id="SSF55048">
    <property type="entry name" value="Probable ACP-binding domain of malonyl-CoA ACP transacylase"/>
    <property type="match status" value="5"/>
</dbReference>
<feature type="domain" description="Carrier" evidence="7">
    <location>
        <begin position="2370"/>
        <end position="2445"/>
    </location>
</feature>
<dbReference type="InterPro" id="IPR036736">
    <property type="entry name" value="ACP-like_sf"/>
</dbReference>
<dbReference type="PROSITE" id="PS00012">
    <property type="entry name" value="PHOSPHOPANTETHEINE"/>
    <property type="match status" value="4"/>
</dbReference>
<dbReference type="InterPro" id="IPR049900">
    <property type="entry name" value="PKS_mFAS_DH"/>
</dbReference>
<dbReference type="SMART" id="SM00829">
    <property type="entry name" value="PKS_ER"/>
    <property type="match status" value="1"/>
</dbReference>
<dbReference type="InterPro" id="IPR014031">
    <property type="entry name" value="Ketoacyl_synth_C"/>
</dbReference>
<dbReference type="SMART" id="SM01294">
    <property type="entry name" value="PKS_PP_betabranch"/>
    <property type="match status" value="5"/>
</dbReference>
<feature type="region of interest" description="C-terminal hotdog fold" evidence="6">
    <location>
        <begin position="3453"/>
        <end position="3591"/>
    </location>
</feature>
<dbReference type="CDD" id="cd08956">
    <property type="entry name" value="KR_3_FAS_SDR_x"/>
    <property type="match status" value="1"/>
</dbReference>
<dbReference type="PANTHER" id="PTHR43775">
    <property type="entry name" value="FATTY ACID SYNTHASE"/>
    <property type="match status" value="1"/>
</dbReference>
<reference evidence="10 11" key="1">
    <citation type="submission" date="2019-03" db="EMBL/GenBank/DDBJ databases">
        <title>Sequencing the genomes of 1000 actinobacteria strains.</title>
        <authorList>
            <person name="Klenk H.-P."/>
        </authorList>
    </citation>
    <scope>NUCLEOTIDE SEQUENCE [LARGE SCALE GENOMIC DNA]</scope>
    <source>
        <strain evidence="10 11">DSM 43805</strain>
    </source>
</reference>
<dbReference type="Proteomes" id="UP000294901">
    <property type="component" value="Unassembled WGS sequence"/>
</dbReference>
<sequence length="7409" mass="771046">MWLGAIKSNIGHTQAAAGVAGVIKMVLAMRRGVLPRTLHAETPSSHVDWSAGAIELLTSSRPWDVDGRPRRAGVSAFGISGTNAHVILEEAEPVTAPVVANVPPLPVTPWLVSARSDQALAEQVARVREFEAADPVAVGRALAFGRAQLPHRTVLLGSESVTGVASTDTRVAFLFSGQGSQRPGMGLGLYEAFPAYATAFDEVCAALDMPLREVVVGDSLDETSNTQPALFAVQVAVYRLLESWGITPAALGGHSIGLIAAAHVAGVLDLADAARLVKTRGRLMQQLPAGGAMVALDASQAEAEALIAGHTDRVGVAAVNGPKSTVISGDEAVVEQLAARWPGRSRRLKVSHAFHSPLMEPMLAEFAAVLSELTWHAPQLPVVGGEVDNPEFWVRHAREAVPFHDMVTELEGHLFVEIGPDATLSAMAADAGTWLPVLRRDRDESLAVLTAVSGIHAHGGTVDWAALLGDGPAPVLDLPTYAFQRERYWPRVRNLAVRGDDGFDAQFWQAVQQGDGAALAGTLGVDEQGVTALLPALARWRQGRKDRALLDGWRYEVVWSRISVPAARLEGTWLVRGEDVDGRVRRMLVEAGASVEGDDPVGVVVVPGEDPIGELIALLQEPGTARVWVLSRDAAVWGFGRVAALEYPQRWGGLVEVPDGPLGGAVAAVLAGGGGEDQVSVRPDGVFARRLVRVPAMAAAQVWQPRGAVLITGGTGGLGGHVARWVAANGAGHVILTSRRGVTSGSLVAELAESGARVSVLACDVTDRRALASIGPVDALVHAAGAGQAAPIAGTTPEVISAVWDGKVEGLRALHEVLVEGGHPLDKVVLFSSISAVWGSGGQAVYAAANAYLDGYAATHPNTTSVAWGPWAGDGMADAETIAELGRRGVRAMDPRLAIEALAGAVGQGVSSVCVADVDWARFAPVFTVARPSALLSGLPEVQDALVVVDGPVGELSGLAVRVRQAAVGDRAAMVLAVVRGQAAAVLGHADAAAVEAGTAFREMGFDSLTAVELRNRLAAETGLTLPATLVFDYPTPVALAEFLLGELTGVATQAASAVATVGMTDEPIAIVGMSCQFPGGVSSPAQLWEFLAAGGDGIGAFPADRGWDLSVLPDGLRVPDQGGFLAGAVSFDAGFFGISPREALAMDPQQRLLLESAWQALEDAGVDPVGLRGSDTGVYVGTNGQDYPVLLGLAGSDGEGFLSTGNAASVMSGRLAYTLGLEGPAVSVDTACSSSLVALHMAGQALRSGECSLALAGGVTVMATPGTFVEFARQDGLAADGRCKAFGDGADGTGWSEGVGILVLERLSDARRNGHEVLAVVRGTAVNQDGASNGMTAPNGPSQQRVIRQALANAGLTTADIDAVEAHGTGTRLGDPIEAQALLATYGQGRPEDRPLWLGAIKSNIGHTQAAAGVAGIIKMVLAMRNGVLPRTLHAETPSSHVDWSAGAVQLLAESRPWEAAERPRRAGVSSFGISGTNAHVILEEAPAAPVTEDPVGPPVVPWMLSARSERALEEQVTRLREFAAGRPDLDPVRVARALAFGRAHLPHRAVLLGSDMVTGVAGADSRVALMFSGQGSQRPGMGEGLYEAFPVYAAAFDEVCAALDMPLREVIVGDSLDQTSFTQPALFAVQVALYRLYESWGVTPAALGGHSIGLIAAAHVAGVLDLADAARLVKTRGRLMQDLPASGAMVALDASQAEAEALIAGHTDRVGVAAVNGPKSTVISGDEVLVEELAARWPGRSRRLSVSHAFHSPLMEPMLADFAAVLSELTWHAPELPVVGGEVDRPEFWVRHAREAVPFHDMVTELEGHVFIEIGPDATLSAMAADAGVWLPALRRDRDEAQTAVVALGGVWAHGGPVDWTALLGTGPAQRLDLPTYAFQRERYWPRIREFTPAVNSVDAQFWQAVQQGDGAALAGTLGVDEQGVTALLPALARWRQGRKDREVLDGWRYQVTWSPITVPAARLEGTWLVRGEDVDGRVRRMLVEAGASVEGDDPVGVVVVPGEDPIGELIALLQEPGTAKVWVLSRDAAVWGFGRVAALEYPQRWGGLVEVPDGPLSSAVAAVLAGGGEDQVSVRPEGVFARRLVHAPASASQQVWQPRGTVLITGGTGGLGGHVARWVTAEHVVLTSRRGVTSGALVAELAESGKRVTVLACDVADRQALKAALAPLGPINAVVHAAGVSQVTSIAETTPEVISAVWDGKVEGLRALHEVLVEGGHPLDAVVLFSSISAVWGSAGQGVYAAANAYLDGYAAVHPNTVSVAWGPWAGDGMADAETVSELRRRGVRALDSRLALQALADAVGRGVSSVCIADVDWARFAPVFTVARPSALLSGLPEVQDALVVVDGPVGELSGLAVRVRQAAVGDRAAMVLAVVRGQAAAVLGHADAAAVEAGTAFREMGFDSLTAVELRNRLAAETGLTLPATLVFDYPTPVALAEFLLGELTGVATQAASAVATVGMTDEPIAIVGMSCRFPGADGPRALWELLAAGGDGIGAFPADRGWDLSFLPDGLSIPDQGGFLADVAGFDAAFFGISPREALAMDPQQRLLLESAWQALEDAGVDPVGLRGSDTGVYVGTNGQDYPVLLGLAGSDGEGFLSTGNAASVMSGRLAYTLGLEGPAVSVDTACSSSLVALHMAGQALRSGECSLALAGGVTVMATPGTFVEFARQDGLATDGRCKAFGDGADGTGWGEGVGVLVLERLSDARRKGHRVLAVVRGTAVNQDGASNGMTAPNGPSQQRVIRQALANAGLDPVDVDAVEAHGTGTRLGDPIEAQALLATYGQGRSEGRPLWLGAIKSNIGHTQAAAGVAGIIKMVLAMRNGVLPRTLHAETPSSHVDWSAGAVRLLSQSRPWEAAERPRRAGVSSFGISGTNAHVILEEAEPSPVSEGPALPVVPWLVSARSESALREQALRLRRFVEERPGLDLAQVGRALLNGRARLPHRAVVLGSDRDTLLDGLADLDRSPAAVTGVAGAGARVALMFSGQGSQRRGMGLGLYEAFPAYAAAFDEVSAALDLPLHEVIDGEELDRTEFTQPALFAVQVALFRLYESWGVTPAALGGHSIGLIAAAHVAGVLDLADAARLVKARGRLMQQLPTGGAMVALDASQAEAEALIAGYTDRVGVAAVNGPSSTVISGDEAVVEELAARWPGRSRRLKVSHAFHSPLMEPMLADFAAVLSELTWHAPELPVVGGEVDRPEFWVRHAREAVPFHDMVTELEGHLFVEIGPDATLSAMAADAGTWLPVLRRDRDEPLTALAAAAGIHAHGGSMDWTALLGAEPATAELPTYPFQHERYWPRLTGAWAGDAGAFGQNAANHPLVGAAVWLADGDGMLLTGRLSLAAQPWLADHVVLGSVLLPGTAFVEMVMWAADQVGCAVIDELTLQMPLVVPAQGGIQVQVWAGDADESGRRPVNVYSRPEQGEGPWTRHATGVLSPESTASEVEPPAWPPAGAEPVDVEGAYENLERAGYGYGPLFQGLRAVWRSESAVYAEVALPDPGDADRFGLHPALLDAATHAIGVGGLLDGGRALLPFGWNGVRLHAGGASTLRVRLSRHEETADAVRVATFDAAGQPVLTAESLLLRAPAAPVEAPDAARSLFVVELFPLPQADVSDPVGRAEDGGLAGVVVWSPAAPDVEVALRRVQDWLADPASADKRLMVLTRGASDGMDLGAAAVWGLVRSAQSEHPDRFVLVDTDDPDQPSDEILRQIVASGEPEVVLADGVPYVRRLVRAARGSLAVGAGQRMGMSAPGALDNLTTLAYPRATAPLAAGEVRVAVHAQGLNFRDVLIGLGMYPDPAAMMGGELAGVVLETAPDVTALRPGDRVFGQGAGLGPVVVTDARLVTRMPGEWSMTDAAAVPVVFLTAFYALRDLADVRPGRRILIHAGAGGVGMAAIQLAQAWGLEVYATASPAKQEVLYGLGIPPERVASSRDLEFREKFAGGVDVVLNALTGPFVDASLELLAPGGIFLEMGKADIRDPHAMPDVTYRAFDLMEAGPDRLTGMLAELVGMFAAGGLQLPPVTVFEAARAVEALRYLQAARHVGKVVLRYPAPDPDGTVLITGGTGALGSMLARHLGGDLLLLSRRGVHAEGAARLAADLAEAGSRVRITACDAADRVALAAVIADRKLTGVVHTAGVLDDATVESLTPERLATVLRAKADAAWNLHGLTRDADLALFVLYSSASATFGAAGQGNYAAANAYLDALAQRRQSLGLPGQSLAWGLWAERSAMTGTLGDNDLARMNRGGVQALSREQGMALFDAALADGRPVLVPMRLDVAGLRRSGVVAPLLRALAGTSRRVAAGADLSGRLAASLAGLGAAEQEGLVLELVRAQAAVVLGHSGSQAVDADAVFRDLGFDSLTAVELRNRLAGVSGLRLPATLVFDYPTPRALAGYLLAEVAGADVQVASVKATVSATDEPIAIVGMSCRFPGGVDSPQQLWQMLASGGDGIGAFPADRGWDLGALAEGASSTARGGFLTDVAGFDAAFFGISPREALAMDPQQRLLLETTWQALEDAGVDPSGLRGTDTGVYVGVSSSGYGLGADVGEGHLLTGSTTSVASGRVAYTLGLEGPAVSVDTACSSSLVALHLASQALRSGECGLALAGGVTVMATPGIFTEFSRQGGLSPDGRCRAFADEANGTGWSEGVGIIVLERLSDARRNGHRVLAVVRGTAVNQDGASNGLSAPNGPSQQRVIRQALANAGLSAADIDAVEAHGTGTTLGDPIEAQALLATYGQDRPEDRPLWLGSIKSNIGHTQSAAGVAGIIKMVLAMRHGVLPKTLHVDAPSSHVDWASGDVELLTEARPWEADGRKRRAGVSSFGISGTNAHVILEEADAAPVTTSATPQVVPWVLSARSEQALREQAARLRRFVAEEPELDLARVGRVLLNGRARLPHRAVVLGADRGQLLASLADVDAVRGPAKTGGAGAVFVFPGQGAQWTGMGLGLWESDPVFAAAMERCEQALAPFVDWSLREVLADRATLRRVDVVQPALWAVMVSLAELWRHWGVEPAAVIGHSQGEIAAAVVAGGLSLVDGARVVALRSQAIAAIAGGGGMVSVPEPPAEVEPLLARFGLAVAAVNGPSQVVVAGPADACEEFLEVHPELNARRILVDYASHSAEVEPVRDQLAADLAGLTPVAGGVPFYSTVHAEPIETSVLDGDYWYTNLRQTVRFADTVQALIAAGHRTFVEMSPHPVLTMAVEQAGDGLVVTGSLRRDEDTLARFLRAAATLHTAGVEVDWTRALGERPAVPLSLPTYPFQHERFWPRVAAVSGAGAELWQAIQRQDVDSLAAALDLPEPDRDSLQQLMPALSRWARQQHGGSPLAQWWYRLDWTALRGEPAARLHGTWLVIAPAGYTGREPEILAAHGAEVRLVEVDQATAVRRDELAGLLRAAAGDEPVRAVVSLLALDEPAGPAGPLVSAGAAATLVLTQALGDAGIEARLWLLTRGAVGAGGGVPDRPLQAMVWGLGRVTALECPDRFGGVVDLPEHWDTRSERAWCAVLAGWDGEDQVAIREDGVYAARLARHEPAPVPAAERWRPSGTVLVTGGTGALGAHLVRWLTALGAAHIVVTSRRGIAAPGVAQLLAAVDGGPARVEVIACDAADGPALAGLVDRLAVRGTPVRTVVHAAALIELNSLDRLDPAALADVLRAKVVGAWELGRVLNPAELDAMVLFSSIAGLWGSGLHGAYAAANAFLDAYAQTAHSQGFPVVCVDWGIWAAETVNTAPAADRVEVTPETVMGQGLRFMDPGTALEGLRQALDLRLPNIAIADMDWERFAPVFTARRPSPLIGHLPQVREILGSQDTADGDSGLAQRVAQAAPADRDRLLIDLVAQHAGVVLGYADGQTIAAGTAFREIGFDSITAVELRNRLVTATGLALPATLVFDHPTPQALAAHLLTELTGAKAEPAPVVATAAATDEPVAIVGLSCRLPGGVESPDQLWQLLTDGGDAISGLPTDRGWDLSAFPPEVVATGQGGFLADAAGFDAAFFGISPREALAMDPQQRLLLETVWQGLEDAGIDPAGLRGSSTGVYIGNTGQDYSTLLAMAADDNAGHAVTGNAASVLSGRVAYALGLEGPAVSVDTACSSSLVALHMAGQALRSGECSLAVAGGVTVMATPATLVGFVQQQAVASDGRCKAFSDAADGMGMAEGVSILVLERLSDARRNGHQVLAVIRGSAVNQDGASNGLSAPNGPSQQRVIRQALANSRLTAADVDVVEAHGTGTRLGDPIEAQALLATYGQNRPADRPLWLGSVKSNIGHTQGAAGAAGVIKMVLAMRHGLLPRTLHVDAPSSHVDWSAGAIELLTAPRPWAADGRPRRAGVSSFGISGTNAHLILEEAEPVAEPAAAPPLAMVPWVLSARSEQALREQAGKLRRYVTAGPELDAARIARALTGTRTTGLSHRAVVVGADRDELAEALAALQDTGVVHSTARTAMVFTGQGSQYLDMGRRLYAAYPVYAEAFDEVAAELDRHLRRPLRDVITDEDLDRTEYTQPALFAVQVALYRLLRSWGVTPDRLAGHSVGLLAAAHVAGVLDLPDAARVVAVRGRLMSELSEPGAMAALDASPAQARELIAGHTDRVGIAAVNGPSSTVISGDEGLVEELAARWPGRSRRLRVSHAFHSPLMEPMLASFAAVLAGVAWHEPRIPVVGGAVSDPEFWVRHAREAVPFHDAVTELRNDGISVFVEVGPGGSLTAMAEPDAGTWLPVMRRDRDEARTVLTALAGVHTHGGAVDWAAVTGTGGPRLTGLPTYPFQHQRYWPTADAHRFTPARAAGDWRVQEAWRPLTGAPAVDVTGSWLLVAPAGAAAEVTDGLAGHGARVTHIAADPVAGREALADRIRAAVTEPPRGVIWLPPAADPVASLLVTAQALGDAGVEAPLWVVTRGAAGTGPADPVTDPDAAAVWGLGRVIGLEHPRRWGGLIDLPPTGRVRPETWCAVLTGWDGEDQVAVRPNGVHGRRLTPGGPLNGSPWTPRGTVLITGGTGGLGAHVARWAAAGGAEHLVLVSRSGLGALDPGLRDELAATGVEVTVAACDVADRDQLAALVERIGADRIRAVVHTAGLGQATAVADTTLDEAAQIMAPKVDATRHLAELLDPSRLDAFLVFSSIAAVWGSGMQGVYAAANAYLDAFARIQRAAGRPVTSVAWGLWDGPGMGAGEAGAQLRRRGIAPMAPAAAVPMLAAVAGDAVPSVAVANMDWARFAPVFTAARPSPLLSELPAVRDALTTPVAAETAPAEPALRSRVAGMNDADRERTILEAVQEQAAAVLGHADPSGIEPDQAFRDLGFDSLTAVEFRNRLAAATGLTLAATVVFDYPTPRVLTEHLRGLLTSGPAEELPLLAALDRLETRLTALDADSELRTTLTARLQLLAAGLDEAARKAKSATTVTEKLSDASRDEVLDFINNELGLS</sequence>
<dbReference type="Pfam" id="PF02801">
    <property type="entry name" value="Ketoacyl-synt_C"/>
    <property type="match status" value="5"/>
</dbReference>
<dbReference type="Pfam" id="PF08659">
    <property type="entry name" value="KR"/>
    <property type="match status" value="5"/>
</dbReference>
<dbReference type="SUPFAM" id="SSF51735">
    <property type="entry name" value="NAD(P)-binding Rossmann-fold domains"/>
    <property type="match status" value="11"/>
</dbReference>
<dbReference type="Gene3D" id="3.30.70.3290">
    <property type="match status" value="5"/>
</dbReference>
<dbReference type="InterPro" id="IPR013154">
    <property type="entry name" value="ADH-like_N"/>
</dbReference>
<evidence type="ECO:0000313" key="11">
    <source>
        <dbReference type="Proteomes" id="UP000294901"/>
    </source>
</evidence>
<dbReference type="Gene3D" id="3.90.180.10">
    <property type="entry name" value="Medium-chain alcohol dehydrogenases, catalytic domain"/>
    <property type="match status" value="1"/>
</dbReference>
<dbReference type="PROSITE" id="PS00606">
    <property type="entry name" value="KS3_1"/>
    <property type="match status" value="4"/>
</dbReference>
<dbReference type="InterPro" id="IPR032821">
    <property type="entry name" value="PKS_assoc"/>
</dbReference>
<dbReference type="GO" id="GO:0016491">
    <property type="term" value="F:oxidoreductase activity"/>
    <property type="evidence" value="ECO:0007669"/>
    <property type="project" value="InterPro"/>
</dbReference>
<dbReference type="InterPro" id="IPR014030">
    <property type="entry name" value="Ketoacyl_synth_N"/>
</dbReference>
<organism evidence="10 11">
    <name type="scientific">Paractinoplanes brasiliensis</name>
    <dbReference type="NCBI Taxonomy" id="52695"/>
    <lineage>
        <taxon>Bacteria</taxon>
        <taxon>Bacillati</taxon>
        <taxon>Actinomycetota</taxon>
        <taxon>Actinomycetes</taxon>
        <taxon>Micromonosporales</taxon>
        <taxon>Micromonosporaceae</taxon>
        <taxon>Paractinoplanes</taxon>
    </lineage>
</organism>
<dbReference type="Pfam" id="PF18369">
    <property type="entry name" value="PKS_DE"/>
    <property type="match status" value="3"/>
</dbReference>
<dbReference type="SUPFAM" id="SSF53901">
    <property type="entry name" value="Thiolase-like"/>
    <property type="match status" value="5"/>
</dbReference>
<dbReference type="CDD" id="cd08952">
    <property type="entry name" value="KR_1_SDR_x"/>
    <property type="match status" value="4"/>
</dbReference>
<feature type="region of interest" description="N-terminal hotdog fold" evidence="6">
    <location>
        <begin position="3318"/>
        <end position="3441"/>
    </location>
</feature>
<dbReference type="InterPro" id="IPR013968">
    <property type="entry name" value="PKS_KR"/>
</dbReference>
<dbReference type="Pfam" id="PF00109">
    <property type="entry name" value="ketoacyl-synt"/>
    <property type="match status" value="4"/>
</dbReference>
<dbReference type="InterPro" id="IPR001227">
    <property type="entry name" value="Ac_transferase_dom_sf"/>
</dbReference>
<feature type="domain" description="Carrier" evidence="7">
    <location>
        <begin position="973"/>
        <end position="1048"/>
    </location>
</feature>
<keyword evidence="5" id="KW-0012">Acyltransferase</keyword>
<keyword evidence="3 10" id="KW-0808">Transferase</keyword>
<dbReference type="SMART" id="SM00826">
    <property type="entry name" value="PKS_DH"/>
    <property type="match status" value="1"/>
</dbReference>
<dbReference type="InterPro" id="IPR036291">
    <property type="entry name" value="NAD(P)-bd_dom_sf"/>
</dbReference>
<feature type="domain" description="Ketosynthase family 3 (KS3)" evidence="8">
    <location>
        <begin position="1066"/>
        <end position="1486"/>
    </location>
</feature>
<dbReference type="InterPro" id="IPR020841">
    <property type="entry name" value="PKS_Beta-ketoAc_synthase_dom"/>
</dbReference>
<protein>
    <submittedName>
        <fullName evidence="10">Acyl transferase domain-containing protein</fullName>
    </submittedName>
</protein>
<dbReference type="GO" id="GO:0006633">
    <property type="term" value="P:fatty acid biosynthetic process"/>
    <property type="evidence" value="ECO:0007669"/>
    <property type="project" value="InterPro"/>
</dbReference>
<evidence type="ECO:0000256" key="4">
    <source>
        <dbReference type="ARBA" id="ARBA00023268"/>
    </source>
</evidence>
<dbReference type="InterPro" id="IPR057326">
    <property type="entry name" value="KR_dom"/>
</dbReference>
<gene>
    <name evidence="10" type="ORF">C8E87_8701</name>
</gene>
<name>A0A4R6JBQ8_9ACTN</name>
<dbReference type="InterPro" id="IPR016036">
    <property type="entry name" value="Malonyl_transacylase_ACP-bd"/>
</dbReference>
<evidence type="ECO:0000256" key="5">
    <source>
        <dbReference type="ARBA" id="ARBA00023315"/>
    </source>
</evidence>
<evidence type="ECO:0000259" key="8">
    <source>
        <dbReference type="PROSITE" id="PS52004"/>
    </source>
</evidence>
<feature type="domain" description="Ketosynthase family 3 (KS3)" evidence="8">
    <location>
        <begin position="4417"/>
        <end position="4833"/>
    </location>
</feature>
<dbReference type="Pfam" id="PF00550">
    <property type="entry name" value="PP-binding"/>
    <property type="match status" value="5"/>
</dbReference>
<dbReference type="Gene3D" id="6.10.140.1830">
    <property type="match status" value="2"/>
</dbReference>
<evidence type="ECO:0000256" key="1">
    <source>
        <dbReference type="ARBA" id="ARBA00022450"/>
    </source>
</evidence>
<dbReference type="InterPro" id="IPR009081">
    <property type="entry name" value="PP-bd_ACP"/>
</dbReference>
<dbReference type="Pfam" id="PF00698">
    <property type="entry name" value="Acyl_transf_1"/>
    <property type="match status" value="5"/>
</dbReference>
<dbReference type="InterPro" id="IPR049552">
    <property type="entry name" value="PKS_DH_N"/>
</dbReference>
<feature type="active site" description="Proton donor; for dehydratase activity" evidence="6">
    <location>
        <position position="3512"/>
    </location>
</feature>
<dbReference type="CDD" id="cd05195">
    <property type="entry name" value="enoyl_red"/>
    <property type="match status" value="1"/>
</dbReference>
<keyword evidence="1" id="KW-0596">Phosphopantetheine</keyword>
<evidence type="ECO:0000259" key="7">
    <source>
        <dbReference type="PROSITE" id="PS50075"/>
    </source>
</evidence>
<dbReference type="InterPro" id="IPR018201">
    <property type="entry name" value="Ketoacyl_synth_AS"/>
</dbReference>
<evidence type="ECO:0000256" key="3">
    <source>
        <dbReference type="ARBA" id="ARBA00022679"/>
    </source>
</evidence>
<feature type="domain" description="Ketosynthase family 3 (KS3)" evidence="8">
    <location>
        <begin position="5919"/>
        <end position="6339"/>
    </location>
</feature>
<dbReference type="SMART" id="SM00827">
    <property type="entry name" value="PKS_AT"/>
    <property type="match status" value="5"/>
</dbReference>
<keyword evidence="11" id="KW-1185">Reference proteome</keyword>
<dbReference type="Gene3D" id="1.10.1200.10">
    <property type="entry name" value="ACP-like"/>
    <property type="match status" value="5"/>
</dbReference>
<dbReference type="SMART" id="SM00823">
    <property type="entry name" value="PKS_PP"/>
    <property type="match status" value="5"/>
</dbReference>
<dbReference type="InterPro" id="IPR006162">
    <property type="entry name" value="Ppantetheine_attach_site"/>
</dbReference>
<feature type="domain" description="Ketosynthase family 3 (KS3)" evidence="8">
    <location>
        <begin position="1"/>
        <end position="90"/>
    </location>
</feature>
<keyword evidence="4" id="KW-0511">Multifunctional enzyme</keyword>
<dbReference type="GO" id="GO:0004312">
    <property type="term" value="F:fatty acid synthase activity"/>
    <property type="evidence" value="ECO:0007669"/>
    <property type="project" value="TreeGrafter"/>
</dbReference>
<proteinExistence type="predicted"/>
<dbReference type="GO" id="GO:0004315">
    <property type="term" value="F:3-oxoacyl-[acyl-carrier-protein] synthase activity"/>
    <property type="evidence" value="ECO:0007669"/>
    <property type="project" value="InterPro"/>
</dbReference>
<dbReference type="NCBIfam" id="NF045894">
    <property type="entry name" value="PKS_plus_SDR"/>
    <property type="match status" value="1"/>
</dbReference>
<dbReference type="SUPFAM" id="SSF50129">
    <property type="entry name" value="GroES-like"/>
    <property type="match status" value="1"/>
</dbReference>
<feature type="domain" description="Carrier" evidence="7">
    <location>
        <begin position="5822"/>
        <end position="5901"/>
    </location>
</feature>
<dbReference type="Pfam" id="PF21089">
    <property type="entry name" value="PKS_DH_N"/>
    <property type="match status" value="1"/>
</dbReference>
<dbReference type="FunFam" id="1.10.1200.10:FF:000007">
    <property type="entry name" value="Probable polyketide synthase pks17"/>
    <property type="match status" value="5"/>
</dbReference>
<dbReference type="CDD" id="cd00833">
    <property type="entry name" value="PKS"/>
    <property type="match status" value="4"/>
</dbReference>
<evidence type="ECO:0000259" key="9">
    <source>
        <dbReference type="PROSITE" id="PS52019"/>
    </source>
</evidence>
<feature type="domain" description="Carrier" evidence="7">
    <location>
        <begin position="7253"/>
        <end position="7328"/>
    </location>
</feature>
<dbReference type="Pfam" id="PF08240">
    <property type="entry name" value="ADH_N"/>
    <property type="match status" value="1"/>
</dbReference>
<dbReference type="InterPro" id="IPR016035">
    <property type="entry name" value="Acyl_Trfase/lysoPLipase"/>
</dbReference>
<dbReference type="GO" id="GO:0031177">
    <property type="term" value="F:phosphopantetheine binding"/>
    <property type="evidence" value="ECO:0007669"/>
    <property type="project" value="InterPro"/>
</dbReference>
<dbReference type="Gene3D" id="3.40.366.10">
    <property type="entry name" value="Malonyl-Coenzyme A Acyl Carrier Protein, domain 2"/>
    <property type="match status" value="5"/>
</dbReference>
<dbReference type="EMBL" id="SNWR01000002">
    <property type="protein sequence ID" value="TDO33203.1"/>
    <property type="molecule type" value="Genomic_DNA"/>
</dbReference>
<dbReference type="InterPro" id="IPR041618">
    <property type="entry name" value="PKS_DE"/>
</dbReference>
<evidence type="ECO:0000256" key="2">
    <source>
        <dbReference type="ARBA" id="ARBA00022553"/>
    </source>
</evidence>
<dbReference type="Gene3D" id="3.10.129.110">
    <property type="entry name" value="Polyketide synthase dehydratase"/>
    <property type="match status" value="1"/>
</dbReference>
<dbReference type="PROSITE" id="PS52019">
    <property type="entry name" value="PKS_MFAS_DH"/>
    <property type="match status" value="1"/>
</dbReference>
<feature type="domain" description="Ketosynthase family 3 (KS3)" evidence="8">
    <location>
        <begin position="2463"/>
        <end position="2882"/>
    </location>
</feature>
<dbReference type="InterPro" id="IPR050091">
    <property type="entry name" value="PKS_NRPS_Biosynth_Enz"/>
</dbReference>
<dbReference type="SMART" id="SM00825">
    <property type="entry name" value="PKS_KS"/>
    <property type="match status" value="4"/>
</dbReference>
<dbReference type="InterPro" id="IPR020807">
    <property type="entry name" value="PKS_DH"/>
</dbReference>
<dbReference type="FunFam" id="3.40.47.10:FF:000019">
    <property type="entry name" value="Polyketide synthase type I"/>
    <property type="match status" value="4"/>
</dbReference>
<comment type="caution">
    <text evidence="10">The sequence shown here is derived from an EMBL/GenBank/DDBJ whole genome shotgun (WGS) entry which is preliminary data.</text>
</comment>
<dbReference type="PROSITE" id="PS50075">
    <property type="entry name" value="CARRIER"/>
    <property type="match status" value="5"/>
</dbReference>
<dbReference type="Gene3D" id="3.40.47.10">
    <property type="match status" value="5"/>
</dbReference>
<feature type="domain" description="PKS/mFAS DH" evidence="9">
    <location>
        <begin position="3318"/>
        <end position="3591"/>
    </location>
</feature>